<keyword evidence="2" id="KW-1185">Reference proteome</keyword>
<dbReference type="EMBL" id="BSDC01000002">
    <property type="protein sequence ID" value="GLH67165.1"/>
    <property type="molecule type" value="Genomic_DNA"/>
</dbReference>
<evidence type="ECO:0000313" key="1">
    <source>
        <dbReference type="EMBL" id="GLH67165.1"/>
    </source>
</evidence>
<accession>A0ABQ5PXG8</accession>
<dbReference type="Proteomes" id="UP001165044">
    <property type="component" value="Unassembled WGS sequence"/>
</dbReference>
<dbReference type="RefSeq" id="WP_285608081.1">
    <property type="nucleotide sequence ID" value="NZ_BSDC01000002.1"/>
</dbReference>
<evidence type="ECO:0000313" key="2">
    <source>
        <dbReference type="Proteomes" id="UP001165044"/>
    </source>
</evidence>
<evidence type="ECO:0008006" key="3">
    <source>
        <dbReference type="Google" id="ProtNLM"/>
    </source>
</evidence>
<proteinExistence type="predicted"/>
<gene>
    <name evidence="1" type="ORF">GETHED_15290</name>
</gene>
<comment type="caution">
    <text evidence="1">The sequence shown here is derived from an EMBL/GenBank/DDBJ whole genome shotgun (WGS) entry which is preliminary data.</text>
</comment>
<sequence>MRAFLANEDSFSSFLLRESTIDGLVPCSKIQIQITQDRYELLLPSQNNLPVFPVPEGDQVTDYLVDHSDLWRQASLRLSFAPSICGSAPMFGVPFRRAVEIALASGHVKSKFYFPNQAFNKHYKTLLLHLDRTQDARGDLVQLQAWHYTPGQTYAYYLHALSPAFNHEIYHLDGATISFSEPDLDVLLLDSRKIKGTNYQKHFRLDGSFSIEHMHSIARFFFPCTELYDEAFEIQPVALHA</sequence>
<reference evidence="1" key="1">
    <citation type="journal article" date="2023" name="Antonie Van Leeuwenhoek">
        <title>Mesoterricola silvestris gen. nov., sp. nov., Mesoterricola sediminis sp. nov., Geothrix oryzae sp. nov., Geothrix edaphica sp. nov., Geothrix rubra sp. nov., and Geothrix limicola sp. nov., six novel members of Acidobacteriota isolated from soils.</title>
        <authorList>
            <person name="Itoh H."/>
            <person name="Sugisawa Y."/>
            <person name="Mise K."/>
            <person name="Xu Z."/>
            <person name="Kuniyasu M."/>
            <person name="Ushijima N."/>
            <person name="Kawano K."/>
            <person name="Kobayashi E."/>
            <person name="Shiratori Y."/>
            <person name="Masuda Y."/>
            <person name="Senoo K."/>
        </authorList>
    </citation>
    <scope>NUCLEOTIDE SEQUENCE</scope>
    <source>
        <strain evidence="1">Red802</strain>
    </source>
</reference>
<protein>
    <recommendedName>
        <fullName evidence="3">DUF3822 family protein</fullName>
    </recommendedName>
</protein>
<name>A0ABQ5PXG8_9BACT</name>
<organism evidence="1 2">
    <name type="scientific">Geothrix edaphica</name>
    <dbReference type="NCBI Taxonomy" id="2927976"/>
    <lineage>
        <taxon>Bacteria</taxon>
        <taxon>Pseudomonadati</taxon>
        <taxon>Acidobacteriota</taxon>
        <taxon>Holophagae</taxon>
        <taxon>Holophagales</taxon>
        <taxon>Holophagaceae</taxon>
        <taxon>Geothrix</taxon>
    </lineage>
</organism>